<dbReference type="InterPro" id="IPR036097">
    <property type="entry name" value="HisK_dim/P_sf"/>
</dbReference>
<dbReference type="GO" id="GO:0005886">
    <property type="term" value="C:plasma membrane"/>
    <property type="evidence" value="ECO:0007669"/>
    <property type="project" value="UniProtKB-SubCell"/>
</dbReference>
<evidence type="ECO:0000256" key="9">
    <source>
        <dbReference type="ARBA" id="ARBA00022989"/>
    </source>
</evidence>
<evidence type="ECO:0000256" key="10">
    <source>
        <dbReference type="ARBA" id="ARBA00023012"/>
    </source>
</evidence>
<sequence>MLIIFSIFFIMFCYLLFIYLSQKKMIKNIVLLLKNFSTYQDINFPISENFDSQIAMSLKALQKNQLSIIESSVKDKDMLQSLISDLAHQLKTPLTNLKMYQHILDDPSLTLEENELFKKKLKVQISKIEWIVHSLVNCMKLEENTISFTTKSLPIKKTLIESIDSVQFSADLKNIQIICQESPNWDINVIHNYDWTREVFINVLENAIKYSDINSEISINISKTELYVIISISDNGIGIKEQNLSKIFQRFYRCPEVYHLSGNGIGLYLSRLILEKENGYITVESTYEKGSTFNIWLEGVKNLVSLDLESF</sequence>
<dbReference type="InterPro" id="IPR004358">
    <property type="entry name" value="Sig_transdc_His_kin-like_C"/>
</dbReference>
<dbReference type="Gene3D" id="3.30.565.10">
    <property type="entry name" value="Histidine kinase-like ATPase, C-terminal domain"/>
    <property type="match status" value="1"/>
</dbReference>
<dbReference type="InterPro" id="IPR050351">
    <property type="entry name" value="BphY/WalK/GraS-like"/>
</dbReference>
<evidence type="ECO:0000256" key="2">
    <source>
        <dbReference type="ARBA" id="ARBA00004651"/>
    </source>
</evidence>
<dbReference type="SUPFAM" id="SSF55874">
    <property type="entry name" value="ATPase domain of HSP90 chaperone/DNA topoisomerase II/histidine kinase"/>
    <property type="match status" value="1"/>
</dbReference>
<dbReference type="PROSITE" id="PS50109">
    <property type="entry name" value="HIS_KIN"/>
    <property type="match status" value="1"/>
</dbReference>
<dbReference type="PRINTS" id="PR00344">
    <property type="entry name" value="BCTRLSENSOR"/>
</dbReference>
<evidence type="ECO:0000256" key="8">
    <source>
        <dbReference type="ARBA" id="ARBA00022777"/>
    </source>
</evidence>
<dbReference type="InterPro" id="IPR005467">
    <property type="entry name" value="His_kinase_dom"/>
</dbReference>
<dbReference type="InterPro" id="IPR003594">
    <property type="entry name" value="HATPase_dom"/>
</dbReference>
<gene>
    <name evidence="14" type="ORF">ASU35_18050</name>
</gene>
<keyword evidence="11 12" id="KW-0472">Membrane</keyword>
<proteinExistence type="predicted"/>
<evidence type="ECO:0000256" key="6">
    <source>
        <dbReference type="ARBA" id="ARBA00022679"/>
    </source>
</evidence>
<dbReference type="Gene3D" id="1.10.287.130">
    <property type="match status" value="1"/>
</dbReference>
<keyword evidence="8" id="KW-0418">Kinase</keyword>
<dbReference type="Pfam" id="PF00512">
    <property type="entry name" value="HisKA"/>
    <property type="match status" value="1"/>
</dbReference>
<evidence type="ECO:0000256" key="7">
    <source>
        <dbReference type="ARBA" id="ARBA00022692"/>
    </source>
</evidence>
<evidence type="ECO:0000313" key="14">
    <source>
        <dbReference type="EMBL" id="KSV59689.1"/>
    </source>
</evidence>
<evidence type="ECO:0000313" key="15">
    <source>
        <dbReference type="Proteomes" id="UP000054874"/>
    </source>
</evidence>
<name>A0A0V8QHX7_9FIRM</name>
<comment type="catalytic activity">
    <reaction evidence="1">
        <text>ATP + protein L-histidine = ADP + protein N-phospho-L-histidine.</text>
        <dbReference type="EC" id="2.7.13.3"/>
    </reaction>
</comment>
<dbReference type="GO" id="GO:0000155">
    <property type="term" value="F:phosphorelay sensor kinase activity"/>
    <property type="evidence" value="ECO:0007669"/>
    <property type="project" value="InterPro"/>
</dbReference>
<protein>
    <recommendedName>
        <fullName evidence="3">histidine kinase</fullName>
        <ecNumber evidence="3">2.7.13.3</ecNumber>
    </recommendedName>
</protein>
<keyword evidence="10" id="KW-0902">Two-component regulatory system</keyword>
<dbReference type="InterPro" id="IPR036890">
    <property type="entry name" value="HATPase_C_sf"/>
</dbReference>
<dbReference type="CDD" id="cd00082">
    <property type="entry name" value="HisKA"/>
    <property type="match status" value="1"/>
</dbReference>
<keyword evidence="4" id="KW-1003">Cell membrane</keyword>
<dbReference type="PANTHER" id="PTHR45453">
    <property type="entry name" value="PHOSPHATE REGULON SENSOR PROTEIN PHOR"/>
    <property type="match status" value="1"/>
</dbReference>
<accession>A0A0V8QHX7</accession>
<dbReference type="GO" id="GO:0004721">
    <property type="term" value="F:phosphoprotein phosphatase activity"/>
    <property type="evidence" value="ECO:0007669"/>
    <property type="project" value="TreeGrafter"/>
</dbReference>
<evidence type="ECO:0000256" key="4">
    <source>
        <dbReference type="ARBA" id="ARBA00022475"/>
    </source>
</evidence>
<dbReference type="SMART" id="SM00387">
    <property type="entry name" value="HATPase_c"/>
    <property type="match status" value="1"/>
</dbReference>
<keyword evidence="5" id="KW-0597">Phosphoprotein</keyword>
<dbReference type="Proteomes" id="UP000054874">
    <property type="component" value="Unassembled WGS sequence"/>
</dbReference>
<evidence type="ECO:0000256" key="1">
    <source>
        <dbReference type="ARBA" id="ARBA00000085"/>
    </source>
</evidence>
<dbReference type="CDD" id="cd00075">
    <property type="entry name" value="HATPase"/>
    <property type="match status" value="1"/>
</dbReference>
<comment type="subcellular location">
    <subcellularLocation>
        <location evidence="2">Cell membrane</location>
        <topology evidence="2">Multi-pass membrane protein</topology>
    </subcellularLocation>
</comment>
<keyword evidence="15" id="KW-1185">Reference proteome</keyword>
<reference evidence="14 15" key="1">
    <citation type="submission" date="2015-11" db="EMBL/GenBank/DDBJ databases">
        <title>Butyribacter intestini gen. nov., sp. nov., a butyric acid-producing bacterium of the family Lachnospiraceae isolated from the human faeces.</title>
        <authorList>
            <person name="Zou Y."/>
            <person name="Xue W."/>
            <person name="Luo G."/>
            <person name="Lv M."/>
        </authorList>
    </citation>
    <scope>NUCLEOTIDE SEQUENCE [LARGE SCALE GENOMIC DNA]</scope>
    <source>
        <strain evidence="14 15">ACET-33324</strain>
    </source>
</reference>
<keyword evidence="7 12" id="KW-0812">Transmembrane</keyword>
<evidence type="ECO:0000259" key="13">
    <source>
        <dbReference type="PROSITE" id="PS50109"/>
    </source>
</evidence>
<dbReference type="GO" id="GO:0016036">
    <property type="term" value="P:cellular response to phosphate starvation"/>
    <property type="evidence" value="ECO:0007669"/>
    <property type="project" value="TreeGrafter"/>
</dbReference>
<keyword evidence="6" id="KW-0808">Transferase</keyword>
<evidence type="ECO:0000256" key="5">
    <source>
        <dbReference type="ARBA" id="ARBA00022553"/>
    </source>
</evidence>
<dbReference type="SMART" id="SM00388">
    <property type="entry name" value="HisKA"/>
    <property type="match status" value="1"/>
</dbReference>
<dbReference type="EMBL" id="LNAM01000107">
    <property type="protein sequence ID" value="KSV59689.1"/>
    <property type="molecule type" value="Genomic_DNA"/>
</dbReference>
<dbReference type="Pfam" id="PF02518">
    <property type="entry name" value="HATPase_c"/>
    <property type="match status" value="1"/>
</dbReference>
<organism evidence="14 15">
    <name type="scientific">Acetivibrio ethanolgignens</name>
    <dbReference type="NCBI Taxonomy" id="290052"/>
    <lineage>
        <taxon>Bacteria</taxon>
        <taxon>Bacillati</taxon>
        <taxon>Bacillota</taxon>
        <taxon>Clostridia</taxon>
        <taxon>Eubacteriales</taxon>
        <taxon>Oscillospiraceae</taxon>
        <taxon>Acetivibrio</taxon>
    </lineage>
</organism>
<evidence type="ECO:0000256" key="3">
    <source>
        <dbReference type="ARBA" id="ARBA00012438"/>
    </source>
</evidence>
<dbReference type="AlphaFoldDB" id="A0A0V8QHX7"/>
<dbReference type="SUPFAM" id="SSF47384">
    <property type="entry name" value="Homodimeric domain of signal transducing histidine kinase"/>
    <property type="match status" value="1"/>
</dbReference>
<evidence type="ECO:0000256" key="11">
    <source>
        <dbReference type="ARBA" id="ARBA00023136"/>
    </source>
</evidence>
<feature type="transmembrane region" description="Helical" evidence="12">
    <location>
        <begin position="6"/>
        <end position="22"/>
    </location>
</feature>
<feature type="domain" description="Histidine kinase" evidence="13">
    <location>
        <begin position="85"/>
        <end position="301"/>
    </location>
</feature>
<evidence type="ECO:0000256" key="12">
    <source>
        <dbReference type="SAM" id="Phobius"/>
    </source>
</evidence>
<dbReference type="PANTHER" id="PTHR45453:SF2">
    <property type="entry name" value="HISTIDINE KINASE"/>
    <property type="match status" value="1"/>
</dbReference>
<comment type="caution">
    <text evidence="14">The sequence shown here is derived from an EMBL/GenBank/DDBJ whole genome shotgun (WGS) entry which is preliminary data.</text>
</comment>
<dbReference type="EC" id="2.7.13.3" evidence="3"/>
<dbReference type="InterPro" id="IPR003661">
    <property type="entry name" value="HisK_dim/P_dom"/>
</dbReference>
<dbReference type="STRING" id="290052.ASU35_18050"/>
<keyword evidence="9 12" id="KW-1133">Transmembrane helix</keyword>